<evidence type="ECO:0000313" key="9">
    <source>
        <dbReference type="EMBL" id="SER03981.1"/>
    </source>
</evidence>
<keyword evidence="5" id="KW-0430">Lectin</keyword>
<dbReference type="Proteomes" id="UP000199647">
    <property type="component" value="Unassembled WGS sequence"/>
</dbReference>
<keyword evidence="8" id="KW-0732">Signal</keyword>
<gene>
    <name evidence="9" type="ORF">SAMN05216548_110125</name>
</gene>
<evidence type="ECO:0000256" key="8">
    <source>
        <dbReference type="SAM" id="SignalP"/>
    </source>
</evidence>
<proteinExistence type="inferred from homology"/>
<feature type="chain" id="PRO_5011738120" description="Lectin-like protein BA14k" evidence="8">
    <location>
        <begin position="24"/>
        <end position="231"/>
    </location>
</feature>
<feature type="region of interest" description="Disordered" evidence="7">
    <location>
        <begin position="99"/>
        <end position="199"/>
    </location>
</feature>
<evidence type="ECO:0000256" key="6">
    <source>
        <dbReference type="ARBA" id="ARBA00025321"/>
    </source>
</evidence>
<evidence type="ECO:0000256" key="7">
    <source>
        <dbReference type="SAM" id="MobiDB-lite"/>
    </source>
</evidence>
<comment type="subcellular location">
    <subcellularLocation>
        <location evidence="1">Membrane</location>
        <topology evidence="1">Single-pass membrane protein</topology>
    </subcellularLocation>
</comment>
<organism evidence="9 10">
    <name type="scientific">Faunimonas pinastri</name>
    <dbReference type="NCBI Taxonomy" id="1855383"/>
    <lineage>
        <taxon>Bacteria</taxon>
        <taxon>Pseudomonadati</taxon>
        <taxon>Pseudomonadota</taxon>
        <taxon>Alphaproteobacteria</taxon>
        <taxon>Hyphomicrobiales</taxon>
        <taxon>Afifellaceae</taxon>
        <taxon>Faunimonas</taxon>
    </lineage>
</organism>
<evidence type="ECO:0000313" key="10">
    <source>
        <dbReference type="Proteomes" id="UP000199647"/>
    </source>
</evidence>
<feature type="compositionally biased region" description="Low complexity" evidence="7">
    <location>
        <begin position="99"/>
        <end position="134"/>
    </location>
</feature>
<evidence type="ECO:0000256" key="2">
    <source>
        <dbReference type="ARBA" id="ARBA00010270"/>
    </source>
</evidence>
<dbReference type="InterPro" id="IPR012413">
    <property type="entry name" value="BA14K"/>
</dbReference>
<keyword evidence="4" id="KW-1003">Cell membrane</keyword>
<name>A0A1H9KXM4_9HYPH</name>
<evidence type="ECO:0000256" key="3">
    <source>
        <dbReference type="ARBA" id="ARBA00020552"/>
    </source>
</evidence>
<dbReference type="GO" id="GO:0016020">
    <property type="term" value="C:membrane"/>
    <property type="evidence" value="ECO:0007669"/>
    <property type="project" value="UniProtKB-SubCell"/>
</dbReference>
<dbReference type="Pfam" id="PF07886">
    <property type="entry name" value="BA14K"/>
    <property type="match status" value="1"/>
</dbReference>
<feature type="signal peptide" evidence="8">
    <location>
        <begin position="1"/>
        <end position="23"/>
    </location>
</feature>
<comment type="similarity">
    <text evidence="2">Belongs to the BA14k family.</text>
</comment>
<accession>A0A1H9KXM4</accession>
<evidence type="ECO:0000256" key="1">
    <source>
        <dbReference type="ARBA" id="ARBA00004167"/>
    </source>
</evidence>
<dbReference type="GO" id="GO:0030246">
    <property type="term" value="F:carbohydrate binding"/>
    <property type="evidence" value="ECO:0007669"/>
    <property type="project" value="UniProtKB-KW"/>
</dbReference>
<protein>
    <recommendedName>
        <fullName evidence="3">Lectin-like protein BA14k</fullName>
    </recommendedName>
</protein>
<reference evidence="9 10" key="1">
    <citation type="submission" date="2016-10" db="EMBL/GenBank/DDBJ databases">
        <authorList>
            <person name="de Groot N.N."/>
        </authorList>
    </citation>
    <scope>NUCLEOTIDE SEQUENCE [LARGE SCALE GENOMIC DNA]</scope>
    <source>
        <strain evidence="9 10">A52C2</strain>
    </source>
</reference>
<keyword evidence="10" id="KW-1185">Reference proteome</keyword>
<dbReference type="EMBL" id="FOFG01000010">
    <property type="protein sequence ID" value="SER03981.1"/>
    <property type="molecule type" value="Genomic_DNA"/>
</dbReference>
<evidence type="ECO:0000256" key="4">
    <source>
        <dbReference type="ARBA" id="ARBA00022475"/>
    </source>
</evidence>
<sequence length="231" mass="25019">MTRLGKFAAALSVTLLMVSGVLAPVTPALADQRDDFMQLYYNGKSPDQDYDRWRQRKNWTDQDYADWYRRHFKGDVGVAGLFGVQIDADGDVLPAGAAPQMQAAQPAPADDAGAQPQMQSESQPQSQPQPQPQQTFTTRRAPAPQSGGFAQQPDGGPVPEAQFGQDDGSAQQPPQGFSRYDDARPVPEAGGEPGAGGDADWAARCAAKYKSFDPATGNYRAYTGEYRRCEL</sequence>
<dbReference type="AlphaFoldDB" id="A0A1H9KXM4"/>
<comment type="function">
    <text evidence="6">Has immunoglobulin-binding and hemagglutination properties, and can bind to mannose. Essential for virulence. May be involved in LPS biosynthesis or polysaccharide transport.</text>
</comment>
<keyword evidence="4" id="KW-0472">Membrane</keyword>
<evidence type="ECO:0000256" key="5">
    <source>
        <dbReference type="ARBA" id="ARBA00022734"/>
    </source>
</evidence>